<dbReference type="NCBIfam" id="NF001965">
    <property type="entry name" value="PRK00742.1"/>
    <property type="match status" value="1"/>
</dbReference>
<dbReference type="PROSITE" id="PS50122">
    <property type="entry name" value="CHEB"/>
    <property type="match status" value="1"/>
</dbReference>
<dbReference type="PANTHER" id="PTHR42872">
    <property type="entry name" value="PROTEIN-GLUTAMATE METHYLESTERASE/PROTEIN-GLUTAMINE GLUTAMINASE"/>
    <property type="match status" value="1"/>
</dbReference>
<dbReference type="Gene3D" id="3.40.50.180">
    <property type="entry name" value="Methylesterase CheB, C-terminal domain"/>
    <property type="match status" value="1"/>
</dbReference>
<dbReference type="Gene3D" id="3.40.50.2300">
    <property type="match status" value="1"/>
</dbReference>
<dbReference type="AlphaFoldDB" id="A0A2P2CJL6"/>
<dbReference type="Pfam" id="PF00072">
    <property type="entry name" value="Response_reg"/>
    <property type="match status" value="1"/>
</dbReference>
<dbReference type="GO" id="GO:0008984">
    <property type="term" value="F:protein-glutamate methylesterase activity"/>
    <property type="evidence" value="ECO:0007669"/>
    <property type="project" value="UniProtKB-EC"/>
</dbReference>
<name>A0A2P2CJL6_9ZZZZ</name>
<dbReference type="PROSITE" id="PS50110">
    <property type="entry name" value="RESPONSE_REGULATORY"/>
    <property type="match status" value="1"/>
</dbReference>
<dbReference type="EMBL" id="CZKB01000027">
    <property type="protein sequence ID" value="CUR62179.1"/>
    <property type="molecule type" value="Genomic_DNA"/>
</dbReference>
<dbReference type="InterPro" id="IPR001789">
    <property type="entry name" value="Sig_transdc_resp-reg_receiver"/>
</dbReference>
<dbReference type="SUPFAM" id="SSF52738">
    <property type="entry name" value="Methylesterase CheB, C-terminal domain"/>
    <property type="match status" value="1"/>
</dbReference>
<evidence type="ECO:0000313" key="6">
    <source>
        <dbReference type="EMBL" id="CUR62179.1"/>
    </source>
</evidence>
<dbReference type="GO" id="GO:0006935">
    <property type="term" value="P:chemotaxis"/>
    <property type="evidence" value="ECO:0007669"/>
    <property type="project" value="InterPro"/>
</dbReference>
<dbReference type="Pfam" id="PF01339">
    <property type="entry name" value="CheB_methylest"/>
    <property type="match status" value="1"/>
</dbReference>
<dbReference type="CDD" id="cd16432">
    <property type="entry name" value="CheB_Rec"/>
    <property type="match status" value="1"/>
</dbReference>
<dbReference type="HAMAP" id="MF_00099">
    <property type="entry name" value="CheB_chemtxs"/>
    <property type="match status" value="1"/>
</dbReference>
<dbReference type="InterPro" id="IPR011006">
    <property type="entry name" value="CheY-like_superfamily"/>
</dbReference>
<dbReference type="SUPFAM" id="SSF52172">
    <property type="entry name" value="CheY-like"/>
    <property type="match status" value="1"/>
</dbReference>
<dbReference type="PIRSF" id="PIRSF000876">
    <property type="entry name" value="RR_chemtxs_CheB"/>
    <property type="match status" value="1"/>
</dbReference>
<evidence type="ECO:0000256" key="2">
    <source>
        <dbReference type="ARBA" id="ARBA00039140"/>
    </source>
</evidence>
<feature type="domain" description="CheB-type methylesterase" evidence="5">
    <location>
        <begin position="163"/>
        <end position="358"/>
    </location>
</feature>
<evidence type="ECO:0000256" key="1">
    <source>
        <dbReference type="ARBA" id="ARBA00022801"/>
    </source>
</evidence>
<organism evidence="6">
    <name type="scientific">metagenome</name>
    <dbReference type="NCBI Taxonomy" id="256318"/>
    <lineage>
        <taxon>unclassified sequences</taxon>
        <taxon>metagenomes</taxon>
    </lineage>
</organism>
<evidence type="ECO:0000259" key="5">
    <source>
        <dbReference type="PROSITE" id="PS50122"/>
    </source>
</evidence>
<reference evidence="6" key="1">
    <citation type="submission" date="2015-08" db="EMBL/GenBank/DDBJ databases">
        <authorList>
            <person name="Babu N.S."/>
            <person name="Beckwith C.J."/>
            <person name="Beseler K.G."/>
            <person name="Brison A."/>
            <person name="Carone J.V."/>
            <person name="Caskin T.P."/>
            <person name="Diamond M."/>
            <person name="Durham M.E."/>
            <person name="Foxe J.M."/>
            <person name="Go M."/>
            <person name="Henderson B.A."/>
            <person name="Jones I.B."/>
            <person name="McGettigan J.A."/>
            <person name="Micheletti S.J."/>
            <person name="Nasrallah M.E."/>
            <person name="Ortiz D."/>
            <person name="Piller C.R."/>
            <person name="Privatt S.R."/>
            <person name="Schneider S.L."/>
            <person name="Sharp S."/>
            <person name="Smith T.C."/>
            <person name="Stanton J.D."/>
            <person name="Ullery H.E."/>
            <person name="Wilson R.J."/>
            <person name="Serrano M.G."/>
            <person name="Buck G."/>
            <person name="Lee V."/>
            <person name="Wang Y."/>
            <person name="Carvalho R."/>
            <person name="Voegtly L."/>
            <person name="Shi R."/>
            <person name="Duckworth R."/>
            <person name="Johnson A."/>
            <person name="Loviza R."/>
            <person name="Walstead R."/>
            <person name="Shah Z."/>
            <person name="Kiflezghi M."/>
            <person name="Wade K."/>
            <person name="Ball S.L."/>
            <person name="Bradley K.W."/>
            <person name="Asai D.J."/>
            <person name="Bowman C.A."/>
            <person name="Russell D.A."/>
            <person name="Pope W.H."/>
            <person name="Jacobs-Sera D."/>
            <person name="Hendrix R.W."/>
            <person name="Hatfull G.F."/>
        </authorList>
    </citation>
    <scope>NUCLEOTIDE SEQUENCE</scope>
</reference>
<gene>
    <name evidence="6" type="primary">cheB</name>
    <name evidence="6" type="ORF">NOCA170125</name>
</gene>
<dbReference type="GO" id="GO:0005737">
    <property type="term" value="C:cytoplasm"/>
    <property type="evidence" value="ECO:0007669"/>
    <property type="project" value="InterPro"/>
</dbReference>
<dbReference type="InterPro" id="IPR000673">
    <property type="entry name" value="Sig_transdc_resp-reg_Me-estase"/>
</dbReference>
<sequence>MSRMIRVMVVDDSVVVRRLVSDVLAADPAIEVVATAPNGKVALAKIDQVNPDLITLDIEMPVMDGLETLRHLRKDHPRLPVVMFSTLTERGASATLDALELGASDYVTKPANVGSVQASMEAVREQLVPRIRGLCRGVVRLAPAVPAAGAPVVPARTAGTPQKSSRIDVVAIGASTGGPDALSTVLAALPADLPVPVVIVQHMPPVFTRQFADRLSSKVPLRVAEATAGMPVQPGLAVIAPGDHHMRFRGTASTGQVAATLDQGTPENYCRPAVDVMMRSVVDTWHGNVLAVILTGMGSDGARGCAEVVAAGGSVLVQDEASSVVWGMPGAVVAAGLAPSVLPLHQIGPAIVERVRAGRGAPVPFRDPARPAREVSLS</sequence>
<dbReference type="SMART" id="SM00448">
    <property type="entry name" value="REC"/>
    <property type="match status" value="1"/>
</dbReference>
<evidence type="ECO:0000259" key="4">
    <source>
        <dbReference type="PROSITE" id="PS50110"/>
    </source>
</evidence>
<evidence type="ECO:0000256" key="3">
    <source>
        <dbReference type="ARBA" id="ARBA00048267"/>
    </source>
</evidence>
<feature type="domain" description="Response regulatory" evidence="4">
    <location>
        <begin position="6"/>
        <end position="124"/>
    </location>
</feature>
<protein>
    <recommendedName>
        <fullName evidence="2">protein-glutamate methylesterase</fullName>
        <ecNumber evidence="2">3.1.1.61</ecNumber>
    </recommendedName>
</protein>
<dbReference type="InterPro" id="IPR008248">
    <property type="entry name" value="CheB-like"/>
</dbReference>
<dbReference type="GO" id="GO:0000156">
    <property type="term" value="F:phosphorelay response regulator activity"/>
    <property type="evidence" value="ECO:0007669"/>
    <property type="project" value="InterPro"/>
</dbReference>
<comment type="catalytic activity">
    <reaction evidence="3">
        <text>[protein]-L-glutamate 5-O-methyl ester + H2O = L-glutamyl-[protein] + methanol + H(+)</text>
        <dbReference type="Rhea" id="RHEA:23236"/>
        <dbReference type="Rhea" id="RHEA-COMP:10208"/>
        <dbReference type="Rhea" id="RHEA-COMP:10311"/>
        <dbReference type="ChEBI" id="CHEBI:15377"/>
        <dbReference type="ChEBI" id="CHEBI:15378"/>
        <dbReference type="ChEBI" id="CHEBI:17790"/>
        <dbReference type="ChEBI" id="CHEBI:29973"/>
        <dbReference type="ChEBI" id="CHEBI:82795"/>
        <dbReference type="EC" id="3.1.1.61"/>
    </reaction>
</comment>
<dbReference type="CDD" id="cd17541">
    <property type="entry name" value="REC_CheB-like"/>
    <property type="match status" value="1"/>
</dbReference>
<keyword evidence="1 6" id="KW-0378">Hydrolase</keyword>
<dbReference type="PANTHER" id="PTHR42872:SF3">
    <property type="entry name" value="PROTEIN-GLUTAMATE METHYLESTERASE_PROTEIN-GLUTAMINE GLUTAMINASE 1"/>
    <property type="match status" value="1"/>
</dbReference>
<dbReference type="InterPro" id="IPR035909">
    <property type="entry name" value="CheB_C"/>
</dbReference>
<accession>A0A2P2CJL6</accession>
<dbReference type="EC" id="3.1.1.61" evidence="2"/>
<proteinExistence type="inferred from homology"/>